<sequence length="96" mass="10479">YPLCALAVSALLSKFLYAFAVFNSAISPYLYFIFSFDPRKECHELAFHLLRYGGLRCFLGSNDTLNESVMSQTGRTTTGGGGAGRRQSGGNAIRTE</sequence>
<name>A0A183CSE4_GLOPA</name>
<evidence type="ECO:0000313" key="3">
    <source>
        <dbReference type="WBParaSite" id="GPLIN_001580200"/>
    </source>
</evidence>
<accession>A0A183CSE4</accession>
<evidence type="ECO:0000313" key="2">
    <source>
        <dbReference type="Proteomes" id="UP000050741"/>
    </source>
</evidence>
<dbReference type="Proteomes" id="UP000050741">
    <property type="component" value="Unassembled WGS sequence"/>
</dbReference>
<reference evidence="2" key="1">
    <citation type="submission" date="2013-12" db="EMBL/GenBank/DDBJ databases">
        <authorList>
            <person name="Aslett M."/>
        </authorList>
    </citation>
    <scope>NUCLEOTIDE SEQUENCE [LARGE SCALE GENOMIC DNA]</scope>
    <source>
        <strain evidence="2">Lindley</strain>
    </source>
</reference>
<dbReference type="WBParaSite" id="GPLIN_001580200">
    <property type="protein sequence ID" value="GPLIN_001580200"/>
    <property type="gene ID" value="GPLIN_001580200"/>
</dbReference>
<dbReference type="AlphaFoldDB" id="A0A183CSE4"/>
<protein>
    <submittedName>
        <fullName evidence="3">G_PROTEIN_RECEP_F1_2 domain-containing protein</fullName>
    </submittedName>
</protein>
<reference evidence="2" key="2">
    <citation type="submission" date="2014-05" db="EMBL/GenBank/DDBJ databases">
        <title>The genome and life-stage specific transcriptomes of Globodera pallida elucidate key aspects of plant parasitism by a cyst nematode.</title>
        <authorList>
            <person name="Cotton J.A."/>
            <person name="Lilley C.J."/>
            <person name="Jones L.M."/>
            <person name="Kikuchi T."/>
            <person name="Reid A.J."/>
            <person name="Thorpe P."/>
            <person name="Tsai I.J."/>
            <person name="Beasley H."/>
            <person name="Blok V."/>
            <person name="Cock P.J.A."/>
            <person name="Van den Akker S.E."/>
            <person name="Holroyd N."/>
            <person name="Hunt M."/>
            <person name="Mantelin S."/>
            <person name="Naghra H."/>
            <person name="Pain A."/>
            <person name="Palomares-Rius J.E."/>
            <person name="Zarowiecki M."/>
            <person name="Berriman M."/>
            <person name="Jones J.T."/>
            <person name="Urwin P.E."/>
        </authorList>
    </citation>
    <scope>NUCLEOTIDE SEQUENCE [LARGE SCALE GENOMIC DNA]</scope>
    <source>
        <strain evidence="2">Lindley</strain>
    </source>
</reference>
<proteinExistence type="predicted"/>
<keyword evidence="2" id="KW-1185">Reference proteome</keyword>
<organism evidence="2 3">
    <name type="scientific">Globodera pallida</name>
    <name type="common">Potato cyst nematode worm</name>
    <name type="synonym">Heterodera pallida</name>
    <dbReference type="NCBI Taxonomy" id="36090"/>
    <lineage>
        <taxon>Eukaryota</taxon>
        <taxon>Metazoa</taxon>
        <taxon>Ecdysozoa</taxon>
        <taxon>Nematoda</taxon>
        <taxon>Chromadorea</taxon>
        <taxon>Rhabditida</taxon>
        <taxon>Tylenchina</taxon>
        <taxon>Tylenchomorpha</taxon>
        <taxon>Tylenchoidea</taxon>
        <taxon>Heteroderidae</taxon>
        <taxon>Heteroderinae</taxon>
        <taxon>Globodera</taxon>
    </lineage>
</organism>
<evidence type="ECO:0000256" key="1">
    <source>
        <dbReference type="SAM" id="MobiDB-lite"/>
    </source>
</evidence>
<reference evidence="3" key="3">
    <citation type="submission" date="2016-06" db="UniProtKB">
        <authorList>
            <consortium name="WormBaseParasite"/>
        </authorList>
    </citation>
    <scope>IDENTIFICATION</scope>
</reference>
<feature type="region of interest" description="Disordered" evidence="1">
    <location>
        <begin position="69"/>
        <end position="96"/>
    </location>
</feature>